<name>A0ABR8S5Q0_9MICO</name>
<sequence length="315" mass="33245">MRYVLRRICQSAIVLLVAFTAAFALLQALPGDAIMIKYENPELGLSPQQIAEVRERFGVDSALPVQYVHTLLGFGAGDFGYSLQTGTPVRQLLGEAVGHTIVLGGLALVVAVLLAGGIAFLSTVPRFGWIRQVLRSVPALIVSIPTFWLGIMLVQIFSFQLGWVSVIGPGPIEGLILPVITLAVPLSAPLAQILVRSIDDVNAQPFVTVVRAKGASPTWILGRNVAKNAVLPTLTMAGLILGDLIGGAVLTETVFGRPGIGRITEQAVNNQDTPVLLAVVVLAAASFVVVNLVVDLLYPVLDPRLAGRVKEGATA</sequence>
<feature type="transmembrane region" description="Helical" evidence="7">
    <location>
        <begin position="136"/>
        <end position="163"/>
    </location>
</feature>
<dbReference type="Pfam" id="PF19300">
    <property type="entry name" value="BPD_transp_1_N"/>
    <property type="match status" value="1"/>
</dbReference>
<protein>
    <submittedName>
        <fullName evidence="9">ABC transporter permease</fullName>
    </submittedName>
</protein>
<keyword evidence="6 7" id="KW-0472">Membrane</keyword>
<keyword evidence="10" id="KW-1185">Reference proteome</keyword>
<evidence type="ECO:0000256" key="4">
    <source>
        <dbReference type="ARBA" id="ARBA00022692"/>
    </source>
</evidence>
<keyword evidence="4 7" id="KW-0812">Transmembrane</keyword>
<reference evidence="9 10" key="1">
    <citation type="submission" date="2020-08" db="EMBL/GenBank/DDBJ databases">
        <title>A Genomic Blueprint of the Chicken Gut Microbiome.</title>
        <authorList>
            <person name="Gilroy R."/>
            <person name="Ravi A."/>
            <person name="Getino M."/>
            <person name="Pursley I."/>
            <person name="Horton D.L."/>
            <person name="Alikhan N.-F."/>
            <person name="Baker D."/>
            <person name="Gharbi K."/>
            <person name="Hall N."/>
            <person name="Watson M."/>
            <person name="Adriaenssens E.M."/>
            <person name="Foster-Nyarko E."/>
            <person name="Jarju S."/>
            <person name="Secka A."/>
            <person name="Antonio M."/>
            <person name="Oren A."/>
            <person name="Chaudhuri R."/>
            <person name="La Ragione R.M."/>
            <person name="Hildebrand F."/>
            <person name="Pallen M.J."/>
        </authorList>
    </citation>
    <scope>NUCLEOTIDE SEQUENCE [LARGE SCALE GENOMIC DNA]</scope>
    <source>
        <strain evidence="9 10">Sa4CUA7</strain>
    </source>
</reference>
<dbReference type="PANTHER" id="PTHR43163">
    <property type="entry name" value="DIPEPTIDE TRANSPORT SYSTEM PERMEASE PROTEIN DPPB-RELATED"/>
    <property type="match status" value="1"/>
</dbReference>
<evidence type="ECO:0000256" key="5">
    <source>
        <dbReference type="ARBA" id="ARBA00022989"/>
    </source>
</evidence>
<dbReference type="InterPro" id="IPR000515">
    <property type="entry name" value="MetI-like"/>
</dbReference>
<comment type="caution">
    <text evidence="9">The sequence shown here is derived from an EMBL/GenBank/DDBJ whole genome shotgun (WGS) entry which is preliminary data.</text>
</comment>
<feature type="transmembrane region" description="Helical" evidence="7">
    <location>
        <begin position="275"/>
        <end position="298"/>
    </location>
</feature>
<evidence type="ECO:0000259" key="8">
    <source>
        <dbReference type="PROSITE" id="PS50928"/>
    </source>
</evidence>
<comment type="similarity">
    <text evidence="7">Belongs to the binding-protein-dependent transport system permease family.</text>
</comment>
<keyword evidence="3" id="KW-1003">Cell membrane</keyword>
<dbReference type="InterPro" id="IPR045621">
    <property type="entry name" value="BPD_transp_1_N"/>
</dbReference>
<dbReference type="CDD" id="cd06261">
    <property type="entry name" value="TM_PBP2"/>
    <property type="match status" value="1"/>
</dbReference>
<organism evidence="9 10">
    <name type="scientific">Microbacterium pullorum</name>
    <dbReference type="NCBI Taxonomy" id="2762236"/>
    <lineage>
        <taxon>Bacteria</taxon>
        <taxon>Bacillati</taxon>
        <taxon>Actinomycetota</taxon>
        <taxon>Actinomycetes</taxon>
        <taxon>Micrococcales</taxon>
        <taxon>Microbacteriaceae</taxon>
        <taxon>Microbacterium</taxon>
    </lineage>
</organism>
<accession>A0ABR8S5Q0</accession>
<evidence type="ECO:0000256" key="6">
    <source>
        <dbReference type="ARBA" id="ARBA00023136"/>
    </source>
</evidence>
<evidence type="ECO:0000256" key="3">
    <source>
        <dbReference type="ARBA" id="ARBA00022475"/>
    </source>
</evidence>
<dbReference type="Proteomes" id="UP000648352">
    <property type="component" value="Unassembled WGS sequence"/>
</dbReference>
<dbReference type="Gene3D" id="1.10.3720.10">
    <property type="entry name" value="MetI-like"/>
    <property type="match status" value="1"/>
</dbReference>
<evidence type="ECO:0000313" key="9">
    <source>
        <dbReference type="EMBL" id="MBD7958775.1"/>
    </source>
</evidence>
<evidence type="ECO:0000256" key="1">
    <source>
        <dbReference type="ARBA" id="ARBA00004651"/>
    </source>
</evidence>
<dbReference type="InterPro" id="IPR035906">
    <property type="entry name" value="MetI-like_sf"/>
</dbReference>
<keyword evidence="5 7" id="KW-1133">Transmembrane helix</keyword>
<comment type="subcellular location">
    <subcellularLocation>
        <location evidence="1 7">Cell membrane</location>
        <topology evidence="1 7">Multi-pass membrane protein</topology>
    </subcellularLocation>
</comment>
<gene>
    <name evidence="9" type="ORF">H9651_14120</name>
</gene>
<evidence type="ECO:0000313" key="10">
    <source>
        <dbReference type="Proteomes" id="UP000648352"/>
    </source>
</evidence>
<dbReference type="SUPFAM" id="SSF161098">
    <property type="entry name" value="MetI-like"/>
    <property type="match status" value="1"/>
</dbReference>
<keyword evidence="2 7" id="KW-0813">Transport</keyword>
<evidence type="ECO:0000256" key="7">
    <source>
        <dbReference type="RuleBase" id="RU363032"/>
    </source>
</evidence>
<dbReference type="EMBL" id="JACSQP010000013">
    <property type="protein sequence ID" value="MBD7958775.1"/>
    <property type="molecule type" value="Genomic_DNA"/>
</dbReference>
<dbReference type="PANTHER" id="PTHR43163:SF6">
    <property type="entry name" value="DIPEPTIDE TRANSPORT SYSTEM PERMEASE PROTEIN DPPB-RELATED"/>
    <property type="match status" value="1"/>
</dbReference>
<dbReference type="PROSITE" id="PS50928">
    <property type="entry name" value="ABC_TM1"/>
    <property type="match status" value="1"/>
</dbReference>
<evidence type="ECO:0000256" key="2">
    <source>
        <dbReference type="ARBA" id="ARBA00022448"/>
    </source>
</evidence>
<proteinExistence type="inferred from homology"/>
<feature type="domain" description="ABC transmembrane type-1" evidence="8">
    <location>
        <begin position="97"/>
        <end position="298"/>
    </location>
</feature>
<feature type="transmembrane region" description="Helical" evidence="7">
    <location>
        <begin position="175"/>
        <end position="195"/>
    </location>
</feature>
<dbReference type="RefSeq" id="WP_191719973.1">
    <property type="nucleotide sequence ID" value="NZ_JACSQP010000013.1"/>
</dbReference>
<feature type="transmembrane region" description="Helical" evidence="7">
    <location>
        <begin position="229"/>
        <end position="255"/>
    </location>
</feature>
<feature type="transmembrane region" description="Helical" evidence="7">
    <location>
        <begin position="101"/>
        <end position="124"/>
    </location>
</feature>
<dbReference type="Pfam" id="PF00528">
    <property type="entry name" value="BPD_transp_1"/>
    <property type="match status" value="1"/>
</dbReference>